<feature type="coiled-coil region" evidence="1">
    <location>
        <begin position="413"/>
        <end position="444"/>
    </location>
</feature>
<keyword evidence="1" id="KW-0175">Coiled coil</keyword>
<dbReference type="InterPro" id="IPR038122">
    <property type="entry name" value="PFU_sf"/>
</dbReference>
<sequence length="952" mass="111071">MQNYFSQQNQSMNSQQQQDYVQAGNRTNIQPQLIDPETNNSGYGGQYNSQQQISQEDINFINNLQQKQFMQQQMNQIAHNKQTLKKKEILVMTIDIGNGQSGKIHVFENDNPYDLAVKFVAQYDLPPCIVEILEENIKQNVDQVQKTNQQQYMQYESSKQSPISDKVGQQISQDNFGNEQQLSNQIIQNNPYANNQLPMNNYYNEQKKTNQYVKNPPNTQNQMPQSSIQDSFDARQNSTKANCSANRSGVLTPSTKRINKDYPDVNSSMKRRIYYPEGIVEKIDNNSFEKYMNINASTDVGNSLNYSVPAGVSHSNSYHQNAHQISQSFYAGQNYLSSQYNNNGNQSRVEESNNKVNKSFDFGKKQSVHERLFAQSKIKNIQQRETERSNSQANVQKKRVQRSSSLNEINYGIRLYQRGVKQREEKKKQIEKKKQEEINQVQQQCTYHPQINEISSIIAKSLRNEPVGEFLQKVAKQQRERKERARSFKLNSELDGCSFRPEINQISSQIAQEKMNILINQSHEDGKSLNQSFIRNRYDLLYEDSKSKIERKIQRDKHLKIDQNCTFQPKINTFSKILMNDISFFERLQRYSSKENHNSNQSNGQQQGFIDPYTGQEYFKPITGRPPKKQRNQINQSVGEYLYEQSKIKQIQKQQNLQSHNSSVNRSFACEKSTRIIDLKKKQKLIEIFNQLDSDQDGQISAQAIDIQSLDPLILEAFSPLLCEMEELDQALTLEEFIQASEKLVQGLNIQERNQIFNTKKTKCSEESFEFKPRLNPKSVKIAQQKRPHSNGAALYDIFMDEKQKFDQKIQVLRERKEKSELEECTFTPNIQPLYQNYNSLSASNQKNNYNLSNKMVNVQPQSFQNYIDSKNSSNSAEQKGFQQQNLHNQQIMNQPVNYSMFSYQDYQKLFENKNNNYLFGNQMFQPQQQNLFEQNNNSNQKILNFENYNPQ</sequence>
<feature type="region of interest" description="Disordered" evidence="2">
    <location>
        <begin position="1"/>
        <end position="20"/>
    </location>
</feature>
<dbReference type="HOGENOM" id="CLU_317252_0_0_1"/>
<evidence type="ECO:0008006" key="5">
    <source>
        <dbReference type="Google" id="ProtNLM"/>
    </source>
</evidence>
<evidence type="ECO:0000256" key="2">
    <source>
        <dbReference type="SAM" id="MobiDB-lite"/>
    </source>
</evidence>
<dbReference type="RefSeq" id="XP_001022120.2">
    <property type="nucleotide sequence ID" value="XM_001022120.2"/>
</dbReference>
<feature type="compositionally biased region" description="Polar residues" evidence="2">
    <location>
        <begin position="211"/>
        <end position="256"/>
    </location>
</feature>
<dbReference type="AlphaFoldDB" id="Q23ZI2"/>
<protein>
    <recommendedName>
        <fullName evidence="5">EF-hand domain-containing protein</fullName>
    </recommendedName>
</protein>
<accession>Q23ZI2</accession>
<dbReference type="eggNOG" id="ENOG502R4YR">
    <property type="taxonomic scope" value="Eukaryota"/>
</dbReference>
<dbReference type="EMBL" id="GG662552">
    <property type="protein sequence ID" value="EAS01875.2"/>
    <property type="molecule type" value="Genomic_DNA"/>
</dbReference>
<gene>
    <name evidence="3" type="ORF">TTHERM_00785820</name>
</gene>
<organism evidence="3 4">
    <name type="scientific">Tetrahymena thermophila (strain SB210)</name>
    <dbReference type="NCBI Taxonomy" id="312017"/>
    <lineage>
        <taxon>Eukaryota</taxon>
        <taxon>Sar</taxon>
        <taxon>Alveolata</taxon>
        <taxon>Ciliophora</taxon>
        <taxon>Intramacronucleata</taxon>
        <taxon>Oligohymenophorea</taxon>
        <taxon>Hymenostomatida</taxon>
        <taxon>Tetrahymenina</taxon>
        <taxon>Tetrahymenidae</taxon>
        <taxon>Tetrahymena</taxon>
    </lineage>
</organism>
<dbReference type="PANTHER" id="PTHR35381:SF1">
    <property type="entry name" value="EF-HAND DOMAIN-CONTAINING PROTEIN"/>
    <property type="match status" value="1"/>
</dbReference>
<dbReference type="STRING" id="312017.Q23ZI2"/>
<dbReference type="OrthoDB" id="313506at2759"/>
<dbReference type="GeneID" id="7825193"/>
<evidence type="ECO:0000256" key="1">
    <source>
        <dbReference type="SAM" id="Coils"/>
    </source>
</evidence>
<feature type="region of interest" description="Disordered" evidence="2">
    <location>
        <begin position="381"/>
        <end position="403"/>
    </location>
</feature>
<reference evidence="4" key="1">
    <citation type="journal article" date="2006" name="PLoS Biol.">
        <title>Macronuclear genome sequence of the ciliate Tetrahymena thermophila, a model eukaryote.</title>
        <authorList>
            <person name="Eisen J.A."/>
            <person name="Coyne R.S."/>
            <person name="Wu M."/>
            <person name="Wu D."/>
            <person name="Thiagarajan M."/>
            <person name="Wortman J.R."/>
            <person name="Badger J.H."/>
            <person name="Ren Q."/>
            <person name="Amedeo P."/>
            <person name="Jones K.M."/>
            <person name="Tallon L.J."/>
            <person name="Delcher A.L."/>
            <person name="Salzberg S.L."/>
            <person name="Silva J.C."/>
            <person name="Haas B.J."/>
            <person name="Majoros W.H."/>
            <person name="Farzad M."/>
            <person name="Carlton J.M."/>
            <person name="Smith R.K. Jr."/>
            <person name="Garg J."/>
            <person name="Pearlman R.E."/>
            <person name="Karrer K.M."/>
            <person name="Sun L."/>
            <person name="Manning G."/>
            <person name="Elde N.C."/>
            <person name="Turkewitz A.P."/>
            <person name="Asai D.J."/>
            <person name="Wilkes D.E."/>
            <person name="Wang Y."/>
            <person name="Cai H."/>
            <person name="Collins K."/>
            <person name="Stewart B.A."/>
            <person name="Lee S.R."/>
            <person name="Wilamowska K."/>
            <person name="Weinberg Z."/>
            <person name="Ruzzo W.L."/>
            <person name="Wloga D."/>
            <person name="Gaertig J."/>
            <person name="Frankel J."/>
            <person name="Tsao C.-C."/>
            <person name="Gorovsky M.A."/>
            <person name="Keeling P.J."/>
            <person name="Waller R.F."/>
            <person name="Patron N.J."/>
            <person name="Cherry J.M."/>
            <person name="Stover N.A."/>
            <person name="Krieger C.J."/>
            <person name="del Toro C."/>
            <person name="Ryder H.F."/>
            <person name="Williamson S.C."/>
            <person name="Barbeau R.A."/>
            <person name="Hamilton E.P."/>
            <person name="Orias E."/>
        </authorList>
    </citation>
    <scope>NUCLEOTIDE SEQUENCE [LARGE SCALE GENOMIC DNA]</scope>
    <source>
        <strain evidence="4">SB210</strain>
    </source>
</reference>
<feature type="compositionally biased region" description="Low complexity" evidence="2">
    <location>
        <begin position="1"/>
        <end position="18"/>
    </location>
</feature>
<keyword evidence="4" id="KW-1185">Reference proteome</keyword>
<proteinExistence type="predicted"/>
<dbReference type="InParanoid" id="Q23ZI2"/>
<evidence type="ECO:0000313" key="4">
    <source>
        <dbReference type="Proteomes" id="UP000009168"/>
    </source>
</evidence>
<dbReference type="PANTHER" id="PTHR35381">
    <property type="entry name" value="EF-HAND DOMAIN-CONTAINING PROTEIN"/>
    <property type="match status" value="1"/>
</dbReference>
<dbReference type="Gene3D" id="3.10.20.870">
    <property type="entry name" value="PFU (PLAA family ubiquitin binding), C-terminal domain"/>
    <property type="match status" value="1"/>
</dbReference>
<evidence type="ECO:0000313" key="3">
    <source>
        <dbReference type="EMBL" id="EAS01875.2"/>
    </source>
</evidence>
<feature type="region of interest" description="Disordered" evidence="2">
    <location>
        <begin position="211"/>
        <end position="263"/>
    </location>
</feature>
<name>Q23ZI2_TETTS</name>
<dbReference type="Proteomes" id="UP000009168">
    <property type="component" value="Unassembled WGS sequence"/>
</dbReference>
<dbReference type="KEGG" id="tet:TTHERM_00785820"/>